<reference evidence="1 2" key="1">
    <citation type="journal article" date="2016" name="Mol. Biol. Evol.">
        <title>Comparative Genomics of Early-Diverging Mushroom-Forming Fungi Provides Insights into the Origins of Lignocellulose Decay Capabilities.</title>
        <authorList>
            <person name="Nagy L.G."/>
            <person name="Riley R."/>
            <person name="Tritt A."/>
            <person name="Adam C."/>
            <person name="Daum C."/>
            <person name="Floudas D."/>
            <person name="Sun H."/>
            <person name="Yadav J.S."/>
            <person name="Pangilinan J."/>
            <person name="Larsson K.H."/>
            <person name="Matsuura K."/>
            <person name="Barry K."/>
            <person name="Labutti K."/>
            <person name="Kuo R."/>
            <person name="Ohm R.A."/>
            <person name="Bhattacharya S.S."/>
            <person name="Shirouzu T."/>
            <person name="Yoshinaga Y."/>
            <person name="Martin F.M."/>
            <person name="Grigoriev I.V."/>
            <person name="Hibbett D.S."/>
        </authorList>
    </citation>
    <scope>NUCLEOTIDE SEQUENCE [LARGE SCALE GENOMIC DNA]</scope>
    <source>
        <strain evidence="1 2">TUFC12733</strain>
    </source>
</reference>
<dbReference type="EMBL" id="KV417290">
    <property type="protein sequence ID" value="KZO95221.1"/>
    <property type="molecule type" value="Genomic_DNA"/>
</dbReference>
<name>A0A167L0U7_CALVF</name>
<accession>A0A167L0U7</accession>
<sequence length="196" mass="21477">MPAISLHALFSHQTVFSAMSTSRLISLFTAWPCLRFACSSPSHRKPMQNAKRPLWTSLLHMQAQVMRPQRTHAQIICSSTVHQRRVTQRLLRGDLPRLVPSAAASVARSENIAPPPPPTTARCWSETALGHGRLIYPFPLPSSNCARLLPPVSASALTHRVLQSIGSTEVSSGRVYDESAGRGGWKNTVIHCVAID</sequence>
<protein>
    <submittedName>
        <fullName evidence="1">Uncharacterized protein</fullName>
    </submittedName>
</protein>
<keyword evidence="2" id="KW-1185">Reference proteome</keyword>
<organism evidence="1 2">
    <name type="scientific">Calocera viscosa (strain TUFC12733)</name>
    <dbReference type="NCBI Taxonomy" id="1330018"/>
    <lineage>
        <taxon>Eukaryota</taxon>
        <taxon>Fungi</taxon>
        <taxon>Dikarya</taxon>
        <taxon>Basidiomycota</taxon>
        <taxon>Agaricomycotina</taxon>
        <taxon>Dacrymycetes</taxon>
        <taxon>Dacrymycetales</taxon>
        <taxon>Dacrymycetaceae</taxon>
        <taxon>Calocera</taxon>
    </lineage>
</organism>
<dbReference type="AlphaFoldDB" id="A0A167L0U7"/>
<evidence type="ECO:0000313" key="2">
    <source>
        <dbReference type="Proteomes" id="UP000076738"/>
    </source>
</evidence>
<proteinExistence type="predicted"/>
<dbReference type="Proteomes" id="UP000076738">
    <property type="component" value="Unassembled WGS sequence"/>
</dbReference>
<evidence type="ECO:0000313" key="1">
    <source>
        <dbReference type="EMBL" id="KZO95221.1"/>
    </source>
</evidence>
<gene>
    <name evidence="1" type="ORF">CALVIDRAFT_182135</name>
</gene>